<dbReference type="PROSITE" id="PS50112">
    <property type="entry name" value="PAS"/>
    <property type="match status" value="1"/>
</dbReference>
<dbReference type="InterPro" id="IPR003594">
    <property type="entry name" value="HATPase_dom"/>
</dbReference>
<dbReference type="InterPro" id="IPR036890">
    <property type="entry name" value="HATPase_C_sf"/>
</dbReference>
<evidence type="ECO:0000256" key="9">
    <source>
        <dbReference type="ARBA" id="ARBA00023012"/>
    </source>
</evidence>
<evidence type="ECO:0000256" key="5">
    <source>
        <dbReference type="ARBA" id="ARBA00022741"/>
    </source>
</evidence>
<sequence>MGNHDLGSSDQQGEYTPYTYVNYSSLPDCFQSWIEHNGNDLVTIFDLEGHIKYISKSVTRWLGFEVDEVVDSKAGDYLHIKDHHKIRNLLGQKPDQTHHTNLLVKDKNGRYLLMRTMISKRYNPEDGNTYILTIAQHITDNNMMEEQMMQSEKMTVAGQLAASVAHEIRNPLTSLKGFLQLLQAGIQKEEEYYKIMLEEIEKMESVTSELLFVSKPMTDERTSESLKEMLEDVITLMNTQAKMQSITIRTEIPTGIFIFCDRSQIKQVFINIIKNAIEAMQEGGLLEIKVSRTENRAYIDIIDEGPGISDDLVKKIAEPFFTTKKNGTGLGLMISNQILDKHNGYMEIHPNAEIGTTFRLVLPAE</sequence>
<dbReference type="InterPro" id="IPR035965">
    <property type="entry name" value="PAS-like_dom_sf"/>
</dbReference>
<keyword evidence="7" id="KW-0067">ATP-binding</keyword>
<dbReference type="STRING" id="571932.SAMN05421743_1217"/>
<dbReference type="FunFam" id="1.10.287.130:FF:000040">
    <property type="entry name" value="PAS domain-containing sensor histidine kinase"/>
    <property type="match status" value="1"/>
</dbReference>
<gene>
    <name evidence="12" type="ORF">SAMN05421743_1217</name>
</gene>
<dbReference type="PANTHER" id="PTHR43065:SF10">
    <property type="entry name" value="PEROXIDE STRESS-ACTIVATED HISTIDINE KINASE MAK3"/>
    <property type="match status" value="1"/>
</dbReference>
<protein>
    <recommendedName>
        <fullName evidence="2">histidine kinase</fullName>
        <ecNumber evidence="2">2.7.13.3</ecNumber>
    </recommendedName>
</protein>
<dbReference type="SMART" id="SM00388">
    <property type="entry name" value="HisKA"/>
    <property type="match status" value="1"/>
</dbReference>
<keyword evidence="6 12" id="KW-0418">Kinase</keyword>
<dbReference type="OrthoDB" id="9815750at2"/>
<evidence type="ECO:0000259" key="11">
    <source>
        <dbReference type="PROSITE" id="PS50112"/>
    </source>
</evidence>
<evidence type="ECO:0000256" key="2">
    <source>
        <dbReference type="ARBA" id="ARBA00012438"/>
    </source>
</evidence>
<dbReference type="CDD" id="cd00082">
    <property type="entry name" value="HisKA"/>
    <property type="match status" value="1"/>
</dbReference>
<dbReference type="Pfam" id="PF00512">
    <property type="entry name" value="HisKA"/>
    <property type="match status" value="1"/>
</dbReference>
<evidence type="ECO:0000256" key="4">
    <source>
        <dbReference type="ARBA" id="ARBA00022679"/>
    </source>
</evidence>
<keyword evidence="4" id="KW-0808">Transferase</keyword>
<evidence type="ECO:0000256" key="1">
    <source>
        <dbReference type="ARBA" id="ARBA00000085"/>
    </source>
</evidence>
<dbReference type="Gene3D" id="3.30.450.20">
    <property type="entry name" value="PAS domain"/>
    <property type="match status" value="1"/>
</dbReference>
<feature type="domain" description="PAS" evidence="11">
    <location>
        <begin position="34"/>
        <end position="90"/>
    </location>
</feature>
<evidence type="ECO:0000256" key="7">
    <source>
        <dbReference type="ARBA" id="ARBA00022840"/>
    </source>
</evidence>
<keyword evidence="13" id="KW-1185">Reference proteome</keyword>
<dbReference type="SMART" id="SM00387">
    <property type="entry name" value="HATPase_c"/>
    <property type="match status" value="1"/>
</dbReference>
<keyword evidence="5" id="KW-0547">Nucleotide-binding</keyword>
<evidence type="ECO:0000256" key="6">
    <source>
        <dbReference type="ARBA" id="ARBA00022777"/>
    </source>
</evidence>
<dbReference type="InterPro" id="IPR000014">
    <property type="entry name" value="PAS"/>
</dbReference>
<keyword evidence="9" id="KW-0902">Two-component regulatory system</keyword>
<dbReference type="Pfam" id="PF02518">
    <property type="entry name" value="HATPase_c"/>
    <property type="match status" value="1"/>
</dbReference>
<accession>A0A1H4H127</accession>
<dbReference type="GO" id="GO:0000155">
    <property type="term" value="F:phosphorelay sensor kinase activity"/>
    <property type="evidence" value="ECO:0007669"/>
    <property type="project" value="InterPro"/>
</dbReference>
<dbReference type="NCBIfam" id="TIGR00229">
    <property type="entry name" value="sensory_box"/>
    <property type="match status" value="1"/>
</dbReference>
<comment type="catalytic activity">
    <reaction evidence="1">
        <text>ATP + protein L-histidine = ADP + protein N-phospho-L-histidine.</text>
        <dbReference type="EC" id="2.7.13.3"/>
    </reaction>
</comment>
<evidence type="ECO:0000259" key="10">
    <source>
        <dbReference type="PROSITE" id="PS50109"/>
    </source>
</evidence>
<dbReference type="EC" id="2.7.13.3" evidence="2"/>
<dbReference type="InterPro" id="IPR004358">
    <property type="entry name" value="Sig_transdc_His_kin-like_C"/>
</dbReference>
<dbReference type="PANTHER" id="PTHR43065">
    <property type="entry name" value="SENSOR HISTIDINE KINASE"/>
    <property type="match status" value="1"/>
</dbReference>
<dbReference type="Proteomes" id="UP000198584">
    <property type="component" value="Unassembled WGS sequence"/>
</dbReference>
<dbReference type="SUPFAM" id="SSF55874">
    <property type="entry name" value="ATPase domain of HSP90 chaperone/DNA topoisomerase II/histidine kinase"/>
    <property type="match status" value="1"/>
</dbReference>
<organism evidence="12 13">
    <name type="scientific">Thalassobacillus cyri</name>
    <dbReference type="NCBI Taxonomy" id="571932"/>
    <lineage>
        <taxon>Bacteria</taxon>
        <taxon>Bacillati</taxon>
        <taxon>Bacillota</taxon>
        <taxon>Bacilli</taxon>
        <taxon>Bacillales</taxon>
        <taxon>Bacillaceae</taxon>
        <taxon>Thalassobacillus</taxon>
    </lineage>
</organism>
<dbReference type="RefSeq" id="WP_093046441.1">
    <property type="nucleotide sequence ID" value="NZ_FNQR01000021.1"/>
</dbReference>
<dbReference type="EMBL" id="FNQR01000021">
    <property type="protein sequence ID" value="SEB15464.1"/>
    <property type="molecule type" value="Genomic_DNA"/>
</dbReference>
<dbReference type="InterPro" id="IPR003661">
    <property type="entry name" value="HisK_dim/P_dom"/>
</dbReference>
<reference evidence="12 13" key="1">
    <citation type="submission" date="2016-10" db="EMBL/GenBank/DDBJ databases">
        <authorList>
            <person name="de Groot N.N."/>
        </authorList>
    </citation>
    <scope>NUCLEOTIDE SEQUENCE [LARGE SCALE GENOMIC DNA]</scope>
    <source>
        <strain evidence="12 13">CCM7597</strain>
    </source>
</reference>
<dbReference type="Gene3D" id="3.30.565.10">
    <property type="entry name" value="Histidine kinase-like ATPase, C-terminal domain"/>
    <property type="match status" value="1"/>
</dbReference>
<dbReference type="InterPro" id="IPR005467">
    <property type="entry name" value="His_kinase_dom"/>
</dbReference>
<dbReference type="SUPFAM" id="SSF47384">
    <property type="entry name" value="Homodimeric domain of signal transducing histidine kinase"/>
    <property type="match status" value="1"/>
</dbReference>
<evidence type="ECO:0000256" key="8">
    <source>
        <dbReference type="ARBA" id="ARBA00022969"/>
    </source>
</evidence>
<keyword evidence="8" id="KW-0749">Sporulation</keyword>
<feature type="domain" description="Histidine kinase" evidence="10">
    <location>
        <begin position="163"/>
        <end position="365"/>
    </location>
</feature>
<evidence type="ECO:0000313" key="12">
    <source>
        <dbReference type="EMBL" id="SEB15464.1"/>
    </source>
</evidence>
<evidence type="ECO:0000313" key="13">
    <source>
        <dbReference type="Proteomes" id="UP000198584"/>
    </source>
</evidence>
<dbReference type="CDD" id="cd00130">
    <property type="entry name" value="PAS"/>
    <property type="match status" value="1"/>
</dbReference>
<dbReference type="GO" id="GO:0005524">
    <property type="term" value="F:ATP binding"/>
    <property type="evidence" value="ECO:0007669"/>
    <property type="project" value="UniProtKB-KW"/>
</dbReference>
<name>A0A1H4H127_9BACI</name>
<dbReference type="PRINTS" id="PR00344">
    <property type="entry name" value="BCTRLSENSOR"/>
</dbReference>
<dbReference type="AlphaFoldDB" id="A0A1H4H127"/>
<dbReference type="PROSITE" id="PS50109">
    <property type="entry name" value="HIS_KIN"/>
    <property type="match status" value="1"/>
</dbReference>
<dbReference type="GO" id="GO:0030435">
    <property type="term" value="P:sporulation resulting in formation of a cellular spore"/>
    <property type="evidence" value="ECO:0007669"/>
    <property type="project" value="UniProtKB-KW"/>
</dbReference>
<keyword evidence="3" id="KW-0597">Phosphoprotein</keyword>
<dbReference type="SUPFAM" id="SSF55785">
    <property type="entry name" value="PYP-like sensor domain (PAS domain)"/>
    <property type="match status" value="1"/>
</dbReference>
<dbReference type="InterPro" id="IPR036097">
    <property type="entry name" value="HisK_dim/P_sf"/>
</dbReference>
<proteinExistence type="predicted"/>
<dbReference type="Gene3D" id="1.10.287.130">
    <property type="match status" value="1"/>
</dbReference>
<evidence type="ECO:0000256" key="3">
    <source>
        <dbReference type="ARBA" id="ARBA00022553"/>
    </source>
</evidence>